<keyword evidence="10 19" id="KW-0862">Zinc</keyword>
<evidence type="ECO:0000259" key="21">
    <source>
        <dbReference type="PROSITE" id="PS51131"/>
    </source>
</evidence>
<comment type="catalytic activity">
    <reaction evidence="18">
        <text>ATP + H2O = ADP + phosphate + H(+)</text>
        <dbReference type="Rhea" id="RHEA:13065"/>
        <dbReference type="ChEBI" id="CHEBI:15377"/>
        <dbReference type="ChEBI" id="CHEBI:15378"/>
        <dbReference type="ChEBI" id="CHEBI:30616"/>
        <dbReference type="ChEBI" id="CHEBI:43474"/>
        <dbReference type="ChEBI" id="CHEBI:456216"/>
    </reaction>
</comment>
<dbReference type="GO" id="GO:0003691">
    <property type="term" value="F:double-stranded telomeric DNA binding"/>
    <property type="evidence" value="ECO:0007669"/>
    <property type="project" value="TreeGrafter"/>
</dbReference>
<keyword evidence="13" id="KW-0779">Telomere</keyword>
<keyword evidence="7" id="KW-0547">Nucleotide-binding</keyword>
<evidence type="ECO:0000256" key="1">
    <source>
        <dbReference type="ARBA" id="ARBA00001947"/>
    </source>
</evidence>
<dbReference type="InterPro" id="IPR038729">
    <property type="entry name" value="Rad50/SbcC_AAA"/>
</dbReference>
<dbReference type="GO" id="GO:0005524">
    <property type="term" value="F:ATP binding"/>
    <property type="evidence" value="ECO:0007669"/>
    <property type="project" value="UniProtKB-KW"/>
</dbReference>
<feature type="binding site" evidence="19">
    <location>
        <position position="684"/>
    </location>
    <ligand>
        <name>Zn(2+)</name>
        <dbReference type="ChEBI" id="CHEBI:29105"/>
    </ligand>
</feature>
<dbReference type="InterPro" id="IPR013134">
    <property type="entry name" value="Zn_hook_RAD50"/>
</dbReference>
<dbReference type="GeneTree" id="ENSGT00390000018781"/>
<evidence type="ECO:0000256" key="10">
    <source>
        <dbReference type="ARBA" id="ARBA00022833"/>
    </source>
</evidence>
<keyword evidence="9" id="KW-0378">Hydrolase</keyword>
<proteinExistence type="inferred from homology"/>
<evidence type="ECO:0000256" key="8">
    <source>
        <dbReference type="ARBA" id="ARBA00022763"/>
    </source>
</evidence>
<feature type="domain" description="Zinc-hook" evidence="21">
    <location>
        <begin position="635"/>
        <end position="734"/>
    </location>
</feature>
<feature type="coiled-coil region" evidence="20">
    <location>
        <begin position="272"/>
        <end position="349"/>
    </location>
</feature>
<evidence type="ECO:0000256" key="5">
    <source>
        <dbReference type="ARBA" id="ARBA00022454"/>
    </source>
</evidence>
<comment type="similarity">
    <text evidence="4">Belongs to the SMC family. RAD50 subfamily.</text>
</comment>
<evidence type="ECO:0000313" key="22">
    <source>
        <dbReference type="Ensembl" id="ENSAPLP00000011663.2"/>
    </source>
</evidence>
<dbReference type="GO" id="GO:0000722">
    <property type="term" value="P:telomere maintenance via recombination"/>
    <property type="evidence" value="ECO:0007669"/>
    <property type="project" value="TreeGrafter"/>
</dbReference>
<dbReference type="InterPro" id="IPR027417">
    <property type="entry name" value="P-loop_NTPase"/>
</dbReference>
<evidence type="ECO:0000256" key="20">
    <source>
        <dbReference type="SAM" id="Coils"/>
    </source>
</evidence>
<keyword evidence="16" id="KW-0539">Nucleus</keyword>
<organism evidence="22 23">
    <name type="scientific">Anas platyrhynchos platyrhynchos</name>
    <name type="common">Northern mallard</name>
    <dbReference type="NCBI Taxonomy" id="8840"/>
    <lineage>
        <taxon>Eukaryota</taxon>
        <taxon>Metazoa</taxon>
        <taxon>Chordata</taxon>
        <taxon>Craniata</taxon>
        <taxon>Vertebrata</taxon>
        <taxon>Euteleostomi</taxon>
        <taxon>Archelosauria</taxon>
        <taxon>Archosauria</taxon>
        <taxon>Dinosauria</taxon>
        <taxon>Saurischia</taxon>
        <taxon>Theropoda</taxon>
        <taxon>Coelurosauria</taxon>
        <taxon>Aves</taxon>
        <taxon>Neognathae</taxon>
        <taxon>Galloanserae</taxon>
        <taxon>Anseriformes</taxon>
        <taxon>Anatidae</taxon>
        <taxon>Anatinae</taxon>
        <taxon>Anas</taxon>
    </lineage>
</organism>
<comment type="subcellular location">
    <subcellularLocation>
        <location evidence="3">Chromosome</location>
        <location evidence="3">Telomere</location>
    </subcellularLocation>
    <subcellularLocation>
        <location evidence="2">Nucleus</location>
    </subcellularLocation>
</comment>
<dbReference type="GO" id="GO:0043047">
    <property type="term" value="F:single-stranded telomeric DNA binding"/>
    <property type="evidence" value="ECO:0007669"/>
    <property type="project" value="TreeGrafter"/>
</dbReference>
<evidence type="ECO:0000256" key="2">
    <source>
        <dbReference type="ARBA" id="ARBA00004123"/>
    </source>
</evidence>
<dbReference type="FunFam" id="3.40.50.300:FF:001037">
    <property type="entry name" value="DNA repair protein RAD50"/>
    <property type="match status" value="1"/>
</dbReference>
<dbReference type="NCBIfam" id="TIGR00606">
    <property type="entry name" value="rad50"/>
    <property type="match status" value="1"/>
</dbReference>
<keyword evidence="12" id="KW-0460">Magnesium</keyword>
<evidence type="ECO:0000313" key="23">
    <source>
        <dbReference type="Proteomes" id="UP000016666"/>
    </source>
</evidence>
<dbReference type="PANTHER" id="PTHR18867">
    <property type="entry name" value="RAD50"/>
    <property type="match status" value="1"/>
</dbReference>
<evidence type="ECO:0000256" key="4">
    <source>
        <dbReference type="ARBA" id="ARBA00009439"/>
    </source>
</evidence>
<keyword evidence="15" id="KW-0234">DNA repair</keyword>
<evidence type="ECO:0000256" key="12">
    <source>
        <dbReference type="ARBA" id="ARBA00022842"/>
    </source>
</evidence>
<sequence>MARIEKMSILGVRSFGIEDKDKQIITFHNPMTILVGPNGAGKTTIIECLKYVSTGDFPPGTKGNSFVHDPKVAHETDVRAQIRLQFRDVNGELVAVQRSMVCTQKNKKTEFKTLEGVITRTKHGEKVSLSSKCAEIDREMISALGVSKSVLNNVVFCHQEESNWPLSEGKALKQRFDEIFSATRYIKALETLRQVRLKQSLKVKECQTELKYLKQNKEKAQEIQDHLNNREAQLSASKENVKSIESQLDPLKCSLAAVEKNLMKVMLLDNDVKALESRRRQMDKDNQDLQQKMEKVFQGTDEQLRDRYQNHQRTVKEKEKRLSDCKRELDRAIKECQRFNSEKSELLVERGRLQLQADRHQEHIKMRDSLIQSLAAQLELDGFELSPLNERQITNFHRLLKERQARDTETANHLMREFAQKEAMKQKQIDEIRDKKTGLERTIDLKSDIQYKRQAELKNVKHELQQLEGSSGRIVELEEEIVKTEHELEKAERSSNVETLELEVQTLQNEKINLDKILRKLDQEMEQLNLHTTTITQMEMLKKDKADKEEQIRKVKSRHSEELTLLLGYFPNKKQLEDWLHGKNREINETRDRHAKLNKQLASAEQQKNFISAELRRKEEQLSSYEAKLFDVCGSQDFDSNLNKLQDEIEKSSKQRAVLAGATAVYSQFITQLTEENQSCCPVCQRVFQTEAELQDVISDLQSKLRLAPDKLKSTESELKRREKKRDEMMGLKPIRQTVVELQERDIPDLRNKLQTVNRDFARLKGEIEEQETLLQTVLSEKEGANACLQDITLMERYQADIRDVERKIAQQEAKLLGVDLSRTVLQVSQEKQEKKHLWDTVTSKIELNQKIKQDQQNQIQQLKSTVNELRAEKLQISSSMQRRQQLEEQIVELTTEFQSLHREIKEAKEQVFPLHETLEKLQQDKEDLINKRTATNKETQEKINTIKEKVKDINKYMKEIESYIQEGKEDYKKQKESELDEVNSQLIACEKQKEKISKEMEIIRQDIDTQKIQERWLEDNLTLRKRNEELKEVEDNINRLMKEMGEMKVPQMKNEQKNLEEKIEALKRNHHVALGRQRGFEEEIVRFKKELRESQFKDAEEKYREMMIVMRTTELLNKDLDTYYKALDKAIMTFHSMKMEEINKIIRDLWRNTYRGQDIEYIEIRSDADENVSAADKRRSYNYRVVMIKGDTALDMRGRCSAGQKVLASLIIRLALAETFCLNCGILALDEPTTNLDRENIESLAHALVEIIKNRTKQRNFQLLVITHDEDFVELLGRSEYVETFYRIRKNDDQCSEIMKCSSSFRPDR</sequence>
<keyword evidence="14 20" id="KW-0175">Coiled coil</keyword>
<dbReference type="GO" id="GO:0007004">
    <property type="term" value="P:telomere maintenance via telomerase"/>
    <property type="evidence" value="ECO:0007669"/>
    <property type="project" value="TreeGrafter"/>
</dbReference>
<keyword evidence="8" id="KW-0227">DNA damage</keyword>
<reference evidence="22 23" key="1">
    <citation type="submission" date="2017-10" db="EMBL/GenBank/DDBJ databases">
        <title>A new Pekin duck reference genome.</title>
        <authorList>
            <person name="Hou Z.-C."/>
            <person name="Zhou Z.-K."/>
            <person name="Zhu F."/>
            <person name="Hou S.-S."/>
        </authorList>
    </citation>
    <scope>NUCLEOTIDE SEQUENCE [LARGE SCALE GENOMIC DNA]</scope>
</reference>
<dbReference type="Ensembl" id="ENSAPLT00000012392.2">
    <property type="protein sequence ID" value="ENSAPLP00000011663.2"/>
    <property type="gene ID" value="ENSAPLG00000011856.2"/>
</dbReference>
<reference evidence="22" key="3">
    <citation type="submission" date="2025-09" db="UniProtKB">
        <authorList>
            <consortium name="Ensembl"/>
        </authorList>
    </citation>
    <scope>IDENTIFICATION</scope>
</reference>
<dbReference type="PANTHER" id="PTHR18867:SF12">
    <property type="entry name" value="DNA REPAIR PROTEIN RAD50"/>
    <property type="match status" value="1"/>
</dbReference>
<protein>
    <submittedName>
        <fullName evidence="22">RAD50 double strand break repair protein</fullName>
    </submittedName>
</protein>
<dbReference type="Gene3D" id="3.40.50.300">
    <property type="entry name" value="P-loop containing nucleotide triphosphate hydrolases"/>
    <property type="match status" value="2"/>
</dbReference>
<dbReference type="OMA" id="FSDYYYR"/>
<evidence type="ECO:0000256" key="9">
    <source>
        <dbReference type="ARBA" id="ARBA00022801"/>
    </source>
</evidence>
<evidence type="ECO:0000256" key="16">
    <source>
        <dbReference type="ARBA" id="ARBA00023242"/>
    </source>
</evidence>
<dbReference type="Proteomes" id="UP000016666">
    <property type="component" value="Chromosome 14"/>
</dbReference>
<gene>
    <name evidence="22" type="primary">RAD50</name>
</gene>
<evidence type="ECO:0000256" key="7">
    <source>
        <dbReference type="ARBA" id="ARBA00022741"/>
    </source>
</evidence>
<keyword evidence="6 19" id="KW-0479">Metal-binding</keyword>
<keyword evidence="11" id="KW-0067">ATP-binding</keyword>
<dbReference type="GO" id="GO:0051880">
    <property type="term" value="F:G-quadruplex DNA binding"/>
    <property type="evidence" value="ECO:0007669"/>
    <property type="project" value="TreeGrafter"/>
</dbReference>
<dbReference type="GO" id="GO:0030870">
    <property type="term" value="C:Mre11 complex"/>
    <property type="evidence" value="ECO:0007669"/>
    <property type="project" value="InterPro"/>
</dbReference>
<feature type="coiled-coil region" evidence="20">
    <location>
        <begin position="846"/>
        <end position="1077"/>
    </location>
</feature>
<dbReference type="Pfam" id="PF13558">
    <property type="entry name" value="SbcC_Walker_B"/>
    <property type="match status" value="1"/>
</dbReference>
<name>U3IWN7_ANAPP</name>
<dbReference type="HOGENOM" id="CLU_006184_0_0_1"/>
<dbReference type="GO" id="GO:0070192">
    <property type="term" value="P:chromosome organization involved in meiotic cell cycle"/>
    <property type="evidence" value="ECO:0007669"/>
    <property type="project" value="TreeGrafter"/>
</dbReference>
<dbReference type="GO" id="GO:0046872">
    <property type="term" value="F:metal ion binding"/>
    <property type="evidence" value="ECO:0007669"/>
    <property type="project" value="UniProtKB-UniRule"/>
</dbReference>
<evidence type="ECO:0000256" key="3">
    <source>
        <dbReference type="ARBA" id="ARBA00004574"/>
    </source>
</evidence>
<evidence type="ECO:0000256" key="14">
    <source>
        <dbReference type="ARBA" id="ARBA00023054"/>
    </source>
</evidence>
<dbReference type="SUPFAM" id="SSF75712">
    <property type="entry name" value="Rad50 coiled-coil Zn hook"/>
    <property type="match status" value="1"/>
</dbReference>
<dbReference type="InterPro" id="IPR004584">
    <property type="entry name" value="Rad50_eukaryotes"/>
</dbReference>
<dbReference type="GO" id="GO:0000781">
    <property type="term" value="C:chromosome, telomeric region"/>
    <property type="evidence" value="ECO:0007669"/>
    <property type="project" value="UniProtKB-SubCell"/>
</dbReference>
<accession>U3IWN7</accession>
<evidence type="ECO:0000256" key="6">
    <source>
        <dbReference type="ARBA" id="ARBA00022723"/>
    </source>
</evidence>
<dbReference type="Pfam" id="PF04423">
    <property type="entry name" value="Rad50_zn_hook"/>
    <property type="match status" value="1"/>
</dbReference>
<evidence type="ECO:0000256" key="13">
    <source>
        <dbReference type="ARBA" id="ARBA00022895"/>
    </source>
</evidence>
<dbReference type="FunFam" id="3.40.50.300:FF:001065">
    <property type="entry name" value="DNA repair protein RAD50 isoform X1"/>
    <property type="match status" value="1"/>
</dbReference>
<dbReference type="PROSITE" id="PS51131">
    <property type="entry name" value="ZN_HOOK"/>
    <property type="match status" value="1"/>
</dbReference>
<evidence type="ECO:0000256" key="19">
    <source>
        <dbReference type="PROSITE-ProRule" id="PRU00471"/>
    </source>
</evidence>
<keyword evidence="17" id="KW-0469">Meiosis</keyword>
<keyword evidence="23" id="KW-1185">Reference proteome</keyword>
<evidence type="ECO:0000256" key="18">
    <source>
        <dbReference type="ARBA" id="ARBA00049360"/>
    </source>
</evidence>
<dbReference type="GO" id="GO:0000794">
    <property type="term" value="C:condensed nuclear chromosome"/>
    <property type="evidence" value="ECO:0007669"/>
    <property type="project" value="TreeGrafter"/>
</dbReference>
<feature type="coiled-coil region" evidence="20">
    <location>
        <begin position="740"/>
        <end position="815"/>
    </location>
</feature>
<dbReference type="SUPFAM" id="SSF52540">
    <property type="entry name" value="P-loop containing nucleoside triphosphate hydrolases"/>
    <property type="match status" value="2"/>
</dbReference>
<feature type="binding site" evidence="19">
    <location>
        <position position="681"/>
    </location>
    <ligand>
        <name>Zn(2+)</name>
        <dbReference type="ChEBI" id="CHEBI:29105"/>
    </ligand>
</feature>
<evidence type="ECO:0000256" key="17">
    <source>
        <dbReference type="ARBA" id="ARBA00023254"/>
    </source>
</evidence>
<keyword evidence="5" id="KW-0158">Chromosome</keyword>
<dbReference type="GO" id="GO:0006302">
    <property type="term" value="P:double-strand break repair"/>
    <property type="evidence" value="ECO:0007669"/>
    <property type="project" value="InterPro"/>
</dbReference>
<comment type="cofactor">
    <cofactor evidence="1">
        <name>Zn(2+)</name>
        <dbReference type="ChEBI" id="CHEBI:29105"/>
    </cofactor>
</comment>
<feature type="coiled-coil region" evidence="20">
    <location>
        <begin position="467"/>
        <end position="662"/>
    </location>
</feature>
<evidence type="ECO:0000256" key="11">
    <source>
        <dbReference type="ARBA" id="ARBA00022840"/>
    </source>
</evidence>
<dbReference type="GO" id="GO:0016887">
    <property type="term" value="F:ATP hydrolysis activity"/>
    <property type="evidence" value="ECO:0007669"/>
    <property type="project" value="InterPro"/>
</dbReference>
<feature type="coiled-coil region" evidence="20">
    <location>
        <begin position="203"/>
        <end position="247"/>
    </location>
</feature>
<evidence type="ECO:0000256" key="15">
    <source>
        <dbReference type="ARBA" id="ARBA00023204"/>
    </source>
</evidence>
<dbReference type="Pfam" id="PF13476">
    <property type="entry name" value="AAA_23"/>
    <property type="match status" value="1"/>
</dbReference>
<reference evidence="22" key="2">
    <citation type="submission" date="2025-08" db="UniProtKB">
        <authorList>
            <consortium name="Ensembl"/>
        </authorList>
    </citation>
    <scope>IDENTIFICATION</scope>
</reference>